<comment type="caution">
    <text evidence="13">The sequence shown here is derived from an EMBL/GenBank/DDBJ whole genome shotgun (WGS) entry which is preliminary data.</text>
</comment>
<dbReference type="SUPFAM" id="SSF81321">
    <property type="entry name" value="Family A G protein-coupled receptor-like"/>
    <property type="match status" value="1"/>
</dbReference>
<evidence type="ECO:0000256" key="11">
    <source>
        <dbReference type="SAM" id="Phobius"/>
    </source>
</evidence>
<keyword evidence="14" id="KW-1185">Reference proteome</keyword>
<dbReference type="GO" id="GO:0006955">
    <property type="term" value="P:immune response"/>
    <property type="evidence" value="ECO:0007669"/>
    <property type="project" value="TreeGrafter"/>
</dbReference>
<proteinExistence type="inferred from homology"/>
<feature type="transmembrane region" description="Helical" evidence="11">
    <location>
        <begin position="51"/>
        <end position="72"/>
    </location>
</feature>
<dbReference type="AlphaFoldDB" id="A0A3N0Z0C3"/>
<evidence type="ECO:0000256" key="1">
    <source>
        <dbReference type="ARBA" id="ARBA00004651"/>
    </source>
</evidence>
<evidence type="ECO:0000256" key="7">
    <source>
        <dbReference type="ARBA" id="ARBA00023157"/>
    </source>
</evidence>
<dbReference type="InterPro" id="IPR050119">
    <property type="entry name" value="CCR1-9-like"/>
</dbReference>
<keyword evidence="8 10" id="KW-0675">Receptor</keyword>
<accession>A0A3N0Z0C3</accession>
<gene>
    <name evidence="13" type="ORF">DPX16_3273</name>
</gene>
<organism evidence="13 14">
    <name type="scientific">Anabarilius grahami</name>
    <name type="common">Kanglang fish</name>
    <name type="synonym">Barilius grahami</name>
    <dbReference type="NCBI Taxonomy" id="495550"/>
    <lineage>
        <taxon>Eukaryota</taxon>
        <taxon>Metazoa</taxon>
        <taxon>Chordata</taxon>
        <taxon>Craniata</taxon>
        <taxon>Vertebrata</taxon>
        <taxon>Euteleostomi</taxon>
        <taxon>Actinopterygii</taxon>
        <taxon>Neopterygii</taxon>
        <taxon>Teleostei</taxon>
        <taxon>Ostariophysi</taxon>
        <taxon>Cypriniformes</taxon>
        <taxon>Xenocyprididae</taxon>
        <taxon>Xenocypridinae</taxon>
        <taxon>Xenocypridinae incertae sedis</taxon>
        <taxon>Anabarilius</taxon>
    </lineage>
</organism>
<evidence type="ECO:0000313" key="13">
    <source>
        <dbReference type="EMBL" id="ROL51584.1"/>
    </source>
</evidence>
<sequence>MTPQSIIESQLETTTTEDYDYPDYNSSSGSIGDEVCIKTKVDQFGRAVTPVIFIIVVLFSCVGNSLVLYVLVKYENLKSLTNTFLLNLALSDLIFTFGLPFWAYYYMYGWTLGDFACKAVNYVFYTGYYSSIIFLTVLTVHRYMAVVHPLSVVMCRKSLHCYVTSVVIWIISLFAAVPQAMFNSVVYSPVEIMIDGQTDSTSTVLQLCDFEAKINWKLKTIYLQNLFFVIAFVIITFCYTVILARLLRPTSHTRKKTVQLILFIVVFFFLGWGPYNVAIFLDSLISWGISPFNECYVSKSVDYWIYISRMMAFSHCCLNPVFYVFMGIKFRNHLKKMLWTFCKKNSEPQNRNSRLIYSNGEEISMY</sequence>
<keyword evidence="9 10" id="KW-0807">Transducer</keyword>
<keyword evidence="4 11" id="KW-1133">Transmembrane helix</keyword>
<dbReference type="Gene3D" id="1.20.1070.10">
    <property type="entry name" value="Rhodopsin 7-helix transmembrane proteins"/>
    <property type="match status" value="1"/>
</dbReference>
<dbReference type="Pfam" id="PF00001">
    <property type="entry name" value="7tm_1"/>
    <property type="match status" value="1"/>
</dbReference>
<feature type="transmembrane region" description="Helical" evidence="11">
    <location>
        <begin position="260"/>
        <end position="281"/>
    </location>
</feature>
<dbReference type="GO" id="GO:0007204">
    <property type="term" value="P:positive regulation of cytosolic calcium ion concentration"/>
    <property type="evidence" value="ECO:0007669"/>
    <property type="project" value="TreeGrafter"/>
</dbReference>
<feature type="transmembrane region" description="Helical" evidence="11">
    <location>
        <begin position="161"/>
        <end position="181"/>
    </location>
</feature>
<keyword evidence="2" id="KW-1003">Cell membrane</keyword>
<dbReference type="InterPro" id="IPR000355">
    <property type="entry name" value="Chemokine_rcpt"/>
</dbReference>
<dbReference type="GO" id="GO:0019957">
    <property type="term" value="F:C-C chemokine binding"/>
    <property type="evidence" value="ECO:0007669"/>
    <property type="project" value="TreeGrafter"/>
</dbReference>
<feature type="transmembrane region" description="Helical" evidence="11">
    <location>
        <begin position="303"/>
        <end position="328"/>
    </location>
</feature>
<dbReference type="GO" id="GO:0009897">
    <property type="term" value="C:external side of plasma membrane"/>
    <property type="evidence" value="ECO:0007669"/>
    <property type="project" value="TreeGrafter"/>
</dbReference>
<dbReference type="GO" id="GO:0016493">
    <property type="term" value="F:C-C chemokine receptor activity"/>
    <property type="evidence" value="ECO:0007669"/>
    <property type="project" value="TreeGrafter"/>
</dbReference>
<dbReference type="PROSITE" id="PS00237">
    <property type="entry name" value="G_PROTEIN_RECEP_F1_1"/>
    <property type="match status" value="1"/>
</dbReference>
<evidence type="ECO:0000313" key="14">
    <source>
        <dbReference type="Proteomes" id="UP000281406"/>
    </source>
</evidence>
<evidence type="ECO:0000256" key="8">
    <source>
        <dbReference type="ARBA" id="ARBA00023170"/>
    </source>
</evidence>
<evidence type="ECO:0000259" key="12">
    <source>
        <dbReference type="PROSITE" id="PS50262"/>
    </source>
</evidence>
<dbReference type="GO" id="GO:0019722">
    <property type="term" value="P:calcium-mediated signaling"/>
    <property type="evidence" value="ECO:0007669"/>
    <property type="project" value="TreeGrafter"/>
</dbReference>
<evidence type="ECO:0000256" key="4">
    <source>
        <dbReference type="ARBA" id="ARBA00022989"/>
    </source>
</evidence>
<keyword evidence="7" id="KW-1015">Disulfide bond</keyword>
<dbReference type="PANTHER" id="PTHR10489">
    <property type="entry name" value="CELL ADHESION MOLECULE"/>
    <property type="match status" value="1"/>
</dbReference>
<dbReference type="GO" id="GO:0060326">
    <property type="term" value="P:cell chemotaxis"/>
    <property type="evidence" value="ECO:0007669"/>
    <property type="project" value="TreeGrafter"/>
</dbReference>
<comment type="subcellular location">
    <subcellularLocation>
        <location evidence="1">Cell membrane</location>
        <topology evidence="1">Multi-pass membrane protein</topology>
    </subcellularLocation>
</comment>
<evidence type="ECO:0000256" key="6">
    <source>
        <dbReference type="ARBA" id="ARBA00023136"/>
    </source>
</evidence>
<keyword evidence="3 10" id="KW-0812">Transmembrane</keyword>
<reference evidence="13 14" key="1">
    <citation type="submission" date="2018-10" db="EMBL/GenBank/DDBJ databases">
        <title>Genome assembly for a Yunnan-Guizhou Plateau 3E fish, Anabarilius grahami (Regan), and its evolutionary and genetic applications.</title>
        <authorList>
            <person name="Jiang W."/>
        </authorList>
    </citation>
    <scope>NUCLEOTIDE SEQUENCE [LARGE SCALE GENOMIC DNA]</scope>
    <source>
        <strain evidence="13">AG-KIZ</strain>
        <tissue evidence="13">Muscle</tissue>
    </source>
</reference>
<evidence type="ECO:0000256" key="3">
    <source>
        <dbReference type="ARBA" id="ARBA00022692"/>
    </source>
</evidence>
<dbReference type="PRINTS" id="PR00657">
    <property type="entry name" value="CCCHEMOKINER"/>
</dbReference>
<dbReference type="InterPro" id="IPR000276">
    <property type="entry name" value="GPCR_Rhodpsn"/>
</dbReference>
<comment type="similarity">
    <text evidence="10">Belongs to the G-protein coupled receptor 1 family.</text>
</comment>
<evidence type="ECO:0000256" key="5">
    <source>
        <dbReference type="ARBA" id="ARBA00023040"/>
    </source>
</evidence>
<dbReference type="PANTHER" id="PTHR10489:SF730">
    <property type="entry name" value="CHEMOKINE XC RECEPTOR 1"/>
    <property type="match status" value="1"/>
</dbReference>
<feature type="transmembrane region" description="Helical" evidence="11">
    <location>
        <begin position="84"/>
        <end position="107"/>
    </location>
</feature>
<dbReference type="PRINTS" id="PR00237">
    <property type="entry name" value="GPCRRHODOPSN"/>
</dbReference>
<dbReference type="EMBL" id="RJVU01018580">
    <property type="protein sequence ID" value="ROL51584.1"/>
    <property type="molecule type" value="Genomic_DNA"/>
</dbReference>
<dbReference type="PROSITE" id="PS50262">
    <property type="entry name" value="G_PROTEIN_RECEP_F1_2"/>
    <property type="match status" value="1"/>
</dbReference>
<evidence type="ECO:0000256" key="10">
    <source>
        <dbReference type="RuleBase" id="RU000688"/>
    </source>
</evidence>
<dbReference type="OrthoDB" id="10015690at2759"/>
<dbReference type="Proteomes" id="UP000281406">
    <property type="component" value="Unassembled WGS sequence"/>
</dbReference>
<protein>
    <submittedName>
        <fullName evidence="13">Chemokine XC receptor 1</fullName>
    </submittedName>
</protein>
<evidence type="ECO:0000256" key="9">
    <source>
        <dbReference type="ARBA" id="ARBA00023224"/>
    </source>
</evidence>
<feature type="transmembrane region" description="Helical" evidence="11">
    <location>
        <begin position="119"/>
        <end position="140"/>
    </location>
</feature>
<keyword evidence="6 11" id="KW-0472">Membrane</keyword>
<dbReference type="FunFam" id="1.20.1070.10:FF:000130">
    <property type="entry name" value="Chemokine (C-C motif) receptor 2"/>
    <property type="match status" value="1"/>
</dbReference>
<name>A0A3N0Z0C3_ANAGA</name>
<feature type="transmembrane region" description="Helical" evidence="11">
    <location>
        <begin position="226"/>
        <end position="248"/>
    </location>
</feature>
<feature type="domain" description="G-protein coupled receptors family 1 profile" evidence="12">
    <location>
        <begin position="63"/>
        <end position="323"/>
    </location>
</feature>
<keyword evidence="5 10" id="KW-0297">G-protein coupled receptor</keyword>
<dbReference type="InterPro" id="IPR017452">
    <property type="entry name" value="GPCR_Rhodpsn_7TM"/>
</dbReference>
<evidence type="ECO:0000256" key="2">
    <source>
        <dbReference type="ARBA" id="ARBA00022475"/>
    </source>
</evidence>